<organism evidence="3 4">
    <name type="scientific">Paramicrobacterium agarici</name>
    <dbReference type="NCBI Taxonomy" id="630514"/>
    <lineage>
        <taxon>Bacteria</taxon>
        <taxon>Bacillati</taxon>
        <taxon>Actinomycetota</taxon>
        <taxon>Actinomycetes</taxon>
        <taxon>Micrococcales</taxon>
        <taxon>Microbacteriaceae</taxon>
        <taxon>Paramicrobacterium</taxon>
    </lineage>
</organism>
<feature type="compositionally biased region" description="Polar residues" evidence="1">
    <location>
        <begin position="1"/>
        <end position="10"/>
    </location>
</feature>
<accession>A0A2A9DW81</accession>
<feature type="compositionally biased region" description="Polar residues" evidence="1">
    <location>
        <begin position="92"/>
        <end position="107"/>
    </location>
</feature>
<proteinExistence type="predicted"/>
<evidence type="ECO:0000313" key="4">
    <source>
        <dbReference type="Proteomes" id="UP000221369"/>
    </source>
</evidence>
<feature type="region of interest" description="Disordered" evidence="1">
    <location>
        <begin position="149"/>
        <end position="189"/>
    </location>
</feature>
<reference evidence="3 4" key="1">
    <citation type="submission" date="2017-10" db="EMBL/GenBank/DDBJ databases">
        <title>Sequencing the genomes of 1000 actinobacteria strains.</title>
        <authorList>
            <person name="Klenk H.-P."/>
        </authorList>
    </citation>
    <scope>NUCLEOTIDE SEQUENCE [LARGE SCALE GENOMIC DNA]</scope>
    <source>
        <strain evidence="3 4">DSM 21798</strain>
    </source>
</reference>
<dbReference type="RefSeq" id="WP_245836218.1">
    <property type="nucleotide sequence ID" value="NZ_PDJE01000001.1"/>
</dbReference>
<feature type="region of interest" description="Disordered" evidence="1">
    <location>
        <begin position="90"/>
        <end position="113"/>
    </location>
</feature>
<dbReference type="Proteomes" id="UP000221369">
    <property type="component" value="Unassembled WGS sequence"/>
</dbReference>
<evidence type="ECO:0000313" key="3">
    <source>
        <dbReference type="EMBL" id="PFG30169.1"/>
    </source>
</evidence>
<dbReference type="InterPro" id="IPR023346">
    <property type="entry name" value="Lysozyme-like_dom_sf"/>
</dbReference>
<dbReference type="AlphaFoldDB" id="A0A2A9DW81"/>
<evidence type="ECO:0000256" key="1">
    <source>
        <dbReference type="SAM" id="MobiDB-lite"/>
    </source>
</evidence>
<feature type="transmembrane region" description="Helical" evidence="2">
    <location>
        <begin position="41"/>
        <end position="65"/>
    </location>
</feature>
<sequence>MTSADTSSIDTPAETGDELLTPFPRRNHLARMRRARNRRRARVGLGATLALTLTLSGTGLAASWATPAVDQDPLVDSAAAVAQANDELRAEQTAQQSAKETLESASSVLDKADESVDTEDLATYVDRLSEYRTLTPTFTTNLVKQTEAETASVAEDSEAAKQRKAEEAEKRAAEEAARRAAANTPEGAKATAKSMAAETYGWGAGEFSCLVSLWNKESGWSHTASNPSSGAYGIPQALPGSKMSSVASDWKTNATTQITWGLQYISSVYGSPCSAWGHSQATGWY</sequence>
<dbReference type="EMBL" id="PDJE01000001">
    <property type="protein sequence ID" value="PFG30169.1"/>
    <property type="molecule type" value="Genomic_DNA"/>
</dbReference>
<feature type="region of interest" description="Disordered" evidence="1">
    <location>
        <begin position="1"/>
        <end position="21"/>
    </location>
</feature>
<keyword evidence="2" id="KW-1133">Transmembrane helix</keyword>
<protein>
    <recommendedName>
        <fullName evidence="5">Transglycosylase-like protein with SLT domain</fullName>
    </recommendedName>
</protein>
<keyword evidence="2" id="KW-0472">Membrane</keyword>
<evidence type="ECO:0008006" key="5">
    <source>
        <dbReference type="Google" id="ProtNLM"/>
    </source>
</evidence>
<keyword evidence="2" id="KW-0812">Transmembrane</keyword>
<keyword evidence="4" id="KW-1185">Reference proteome</keyword>
<comment type="caution">
    <text evidence="3">The sequence shown here is derived from an EMBL/GenBank/DDBJ whole genome shotgun (WGS) entry which is preliminary data.</text>
</comment>
<name>A0A2A9DW81_9MICO</name>
<gene>
    <name evidence="3" type="ORF">ATJ78_1093</name>
</gene>
<feature type="compositionally biased region" description="Basic and acidic residues" evidence="1">
    <location>
        <begin position="158"/>
        <end position="178"/>
    </location>
</feature>
<dbReference type="SUPFAM" id="SSF53955">
    <property type="entry name" value="Lysozyme-like"/>
    <property type="match status" value="1"/>
</dbReference>
<evidence type="ECO:0000256" key="2">
    <source>
        <dbReference type="SAM" id="Phobius"/>
    </source>
</evidence>